<feature type="domain" description="Cyclic nucleotide-binding" evidence="1">
    <location>
        <begin position="38"/>
        <end position="125"/>
    </location>
</feature>
<accession>A0ABW5KDS5</accession>
<dbReference type="InterPro" id="IPR000595">
    <property type="entry name" value="cNMP-bd_dom"/>
</dbReference>
<dbReference type="Gene3D" id="2.60.120.10">
    <property type="entry name" value="Jelly Rolls"/>
    <property type="match status" value="1"/>
</dbReference>
<protein>
    <submittedName>
        <fullName evidence="2">Crp/Fnr family transcriptional regulator</fullName>
    </submittedName>
</protein>
<dbReference type="EMBL" id="JBHULR010000002">
    <property type="protein sequence ID" value="MFD2546493.1"/>
    <property type="molecule type" value="Genomic_DNA"/>
</dbReference>
<evidence type="ECO:0000313" key="3">
    <source>
        <dbReference type="Proteomes" id="UP001597545"/>
    </source>
</evidence>
<name>A0ABW5KDS5_9SPHI</name>
<dbReference type="InterPro" id="IPR018490">
    <property type="entry name" value="cNMP-bd_dom_sf"/>
</dbReference>
<dbReference type="Proteomes" id="UP001597545">
    <property type="component" value="Unassembled WGS sequence"/>
</dbReference>
<sequence>MTVEDYNWKESHFYAYYSEKGGLTDEDLEQLRSYFSFKTVPHNTYLLRAGELSHYAYFVETGLLQSFSLDEKGGEHILQFAPENWIVSDRASHYFNKPSDYYIKAIEHSTIVFIQPEFMEKAAQSNTAFSCFLENSLQRNIYIQQKRINSLLAMSAKERYLSFMEMYPGLLLRVPQWMIASYLGITPESLSRVRRELLTERSSGRKP</sequence>
<evidence type="ECO:0000313" key="2">
    <source>
        <dbReference type="EMBL" id="MFD2546493.1"/>
    </source>
</evidence>
<proteinExistence type="predicted"/>
<dbReference type="Pfam" id="PF00027">
    <property type="entry name" value="cNMP_binding"/>
    <property type="match status" value="1"/>
</dbReference>
<gene>
    <name evidence="2" type="ORF">ACFSR5_02410</name>
</gene>
<evidence type="ECO:0000259" key="1">
    <source>
        <dbReference type="Pfam" id="PF00027"/>
    </source>
</evidence>
<dbReference type="RefSeq" id="WP_380900343.1">
    <property type="nucleotide sequence ID" value="NZ_JBHUEG010000003.1"/>
</dbReference>
<reference evidence="3" key="1">
    <citation type="journal article" date="2019" name="Int. J. Syst. Evol. Microbiol.">
        <title>The Global Catalogue of Microorganisms (GCM) 10K type strain sequencing project: providing services to taxonomists for standard genome sequencing and annotation.</title>
        <authorList>
            <consortium name="The Broad Institute Genomics Platform"/>
            <consortium name="The Broad Institute Genome Sequencing Center for Infectious Disease"/>
            <person name="Wu L."/>
            <person name="Ma J."/>
        </authorList>
    </citation>
    <scope>NUCLEOTIDE SEQUENCE [LARGE SCALE GENOMIC DNA]</scope>
    <source>
        <strain evidence="3">KCTC 42662</strain>
    </source>
</reference>
<dbReference type="InterPro" id="IPR014710">
    <property type="entry name" value="RmlC-like_jellyroll"/>
</dbReference>
<dbReference type="SUPFAM" id="SSF51206">
    <property type="entry name" value="cAMP-binding domain-like"/>
    <property type="match status" value="1"/>
</dbReference>
<comment type="caution">
    <text evidence="2">The sequence shown here is derived from an EMBL/GenBank/DDBJ whole genome shotgun (WGS) entry which is preliminary data.</text>
</comment>
<organism evidence="2 3">
    <name type="scientific">Sphingobacterium suaedae</name>
    <dbReference type="NCBI Taxonomy" id="1686402"/>
    <lineage>
        <taxon>Bacteria</taxon>
        <taxon>Pseudomonadati</taxon>
        <taxon>Bacteroidota</taxon>
        <taxon>Sphingobacteriia</taxon>
        <taxon>Sphingobacteriales</taxon>
        <taxon>Sphingobacteriaceae</taxon>
        <taxon>Sphingobacterium</taxon>
    </lineage>
</organism>
<dbReference type="CDD" id="cd00038">
    <property type="entry name" value="CAP_ED"/>
    <property type="match status" value="1"/>
</dbReference>
<keyword evidence="3" id="KW-1185">Reference proteome</keyword>